<evidence type="ECO:0000256" key="6">
    <source>
        <dbReference type="SAM" id="Phobius"/>
    </source>
</evidence>
<reference evidence="7" key="1">
    <citation type="submission" date="2021-06" db="EMBL/GenBank/DDBJ databases">
        <authorList>
            <person name="Kallberg Y."/>
            <person name="Tangrot J."/>
            <person name="Rosling A."/>
        </authorList>
    </citation>
    <scope>NUCLEOTIDE SEQUENCE</scope>
    <source>
        <strain evidence="7">FL966</strain>
    </source>
</reference>
<keyword evidence="8" id="KW-1185">Reference proteome</keyword>
<evidence type="ECO:0000256" key="1">
    <source>
        <dbReference type="ARBA" id="ARBA00004141"/>
    </source>
</evidence>
<keyword evidence="5 6" id="KW-0472">Membrane</keyword>
<comment type="subcellular location">
    <subcellularLocation>
        <location evidence="1">Membrane</location>
        <topology evidence="1">Multi-pass membrane protein</topology>
    </subcellularLocation>
</comment>
<dbReference type="EMBL" id="CAJVQA010000179">
    <property type="protein sequence ID" value="CAG8460747.1"/>
    <property type="molecule type" value="Genomic_DNA"/>
</dbReference>
<name>A0A9N8VMS3_9GLOM</name>
<organism evidence="7 8">
    <name type="scientific">Cetraspora pellucida</name>
    <dbReference type="NCBI Taxonomy" id="1433469"/>
    <lineage>
        <taxon>Eukaryota</taxon>
        <taxon>Fungi</taxon>
        <taxon>Fungi incertae sedis</taxon>
        <taxon>Mucoromycota</taxon>
        <taxon>Glomeromycotina</taxon>
        <taxon>Glomeromycetes</taxon>
        <taxon>Diversisporales</taxon>
        <taxon>Gigasporaceae</taxon>
        <taxon>Cetraspora</taxon>
    </lineage>
</organism>
<dbReference type="PANTHER" id="PTHR16932:SF18">
    <property type="entry name" value="INTERFERON, ALPHA-INDUCIBLE PROTEIN 27-LIKE 2"/>
    <property type="match status" value="1"/>
</dbReference>
<dbReference type="PANTHER" id="PTHR16932">
    <property type="entry name" value="INTERFERON ALPHA-INDUCIBLE PROTEIN 27"/>
    <property type="match status" value="1"/>
</dbReference>
<keyword evidence="3 6" id="KW-0812">Transmembrane</keyword>
<evidence type="ECO:0000256" key="2">
    <source>
        <dbReference type="ARBA" id="ARBA00007262"/>
    </source>
</evidence>
<dbReference type="OrthoDB" id="440424at2759"/>
<dbReference type="Proteomes" id="UP000789759">
    <property type="component" value="Unassembled WGS sequence"/>
</dbReference>
<dbReference type="Gene3D" id="6.10.110.10">
    <property type="match status" value="1"/>
</dbReference>
<gene>
    <name evidence="7" type="ORF">CPELLU_LOCUS613</name>
</gene>
<protein>
    <submittedName>
        <fullName evidence="7">22573_t:CDS:1</fullName>
    </submittedName>
</protein>
<evidence type="ECO:0000313" key="8">
    <source>
        <dbReference type="Proteomes" id="UP000789759"/>
    </source>
</evidence>
<dbReference type="InterPro" id="IPR009311">
    <property type="entry name" value="IFI6/IFI27-like"/>
</dbReference>
<feature type="transmembrane region" description="Helical" evidence="6">
    <location>
        <begin position="88"/>
        <end position="114"/>
    </location>
</feature>
<evidence type="ECO:0000313" key="7">
    <source>
        <dbReference type="EMBL" id="CAG8460747.1"/>
    </source>
</evidence>
<comment type="similarity">
    <text evidence="2">Belongs to the IFI6/IFI27 family.</text>
</comment>
<dbReference type="GO" id="GO:0016020">
    <property type="term" value="C:membrane"/>
    <property type="evidence" value="ECO:0007669"/>
    <property type="project" value="UniProtKB-SubCell"/>
</dbReference>
<evidence type="ECO:0000256" key="4">
    <source>
        <dbReference type="ARBA" id="ARBA00022989"/>
    </source>
</evidence>
<proteinExistence type="inferred from homology"/>
<accession>A0A9N8VMS3</accession>
<feature type="transmembrane region" description="Helical" evidence="6">
    <location>
        <begin position="24"/>
        <end position="49"/>
    </location>
</feature>
<keyword evidence="4 6" id="KW-1133">Transmembrane helix</keyword>
<comment type="caution">
    <text evidence="7">The sequence shown here is derived from an EMBL/GenBank/DDBJ whole genome shotgun (WGS) entry which is preliminary data.</text>
</comment>
<evidence type="ECO:0000256" key="5">
    <source>
        <dbReference type="ARBA" id="ARBA00023136"/>
    </source>
</evidence>
<dbReference type="AlphaFoldDB" id="A0A9N8VMS3"/>
<dbReference type="InterPro" id="IPR038213">
    <property type="entry name" value="IFI6/IFI27-like_sf"/>
</dbReference>
<dbReference type="Pfam" id="PF06140">
    <property type="entry name" value="Ifi-6-16"/>
    <property type="match status" value="1"/>
</dbReference>
<sequence>MSSINSDPYHTEEAKRLVVNNQKILTISALTIGGVVLAPIVFVGLVQVIGFGSGGIVAGSFAAWMMSLQGGATAAGSLVAILQSIGAAGISLGATVATSAGGGTFIGILSTLIMKILNANPEGRAQLNEFEAFDQFLKIFTSIQKVIETKKFKFLIDENADNENVYKSFETLYNHLVKSYGKEYVEKVRLNTITLYLGMDLVRASL</sequence>
<evidence type="ECO:0000256" key="3">
    <source>
        <dbReference type="ARBA" id="ARBA00022692"/>
    </source>
</evidence>